<name>A0ABZ2AQ27_MYCAR</name>
<protein>
    <submittedName>
        <fullName evidence="1">Uncharacterized protein</fullName>
    </submittedName>
</protein>
<dbReference type="Proteomes" id="UP001432074">
    <property type="component" value="Chromosome"/>
</dbReference>
<gene>
    <name evidence="1" type="ORF">V2E25_01585</name>
</gene>
<organism evidence="1 2">
    <name type="scientific">Mycoplasmopsis arginini</name>
    <name type="common">Mycoplasma arginini</name>
    <dbReference type="NCBI Taxonomy" id="2094"/>
    <lineage>
        <taxon>Bacteria</taxon>
        <taxon>Bacillati</taxon>
        <taxon>Mycoplasmatota</taxon>
        <taxon>Mycoplasmoidales</taxon>
        <taxon>Metamycoplasmataceae</taxon>
        <taxon>Mycoplasmopsis</taxon>
    </lineage>
</organism>
<proteinExistence type="predicted"/>
<evidence type="ECO:0000313" key="1">
    <source>
        <dbReference type="EMBL" id="WVN22266.1"/>
    </source>
</evidence>
<accession>A0ABZ2AQ27</accession>
<dbReference type="RefSeq" id="WP_129694592.1">
    <property type="nucleotide sequence ID" value="NZ_CP143577.1"/>
</dbReference>
<sequence>MTLNQISEIEIMDLFTGDAYKEFNKNPERWEGQTFYDFLIDNKFFDYDNFDYNLVAYDRSNNNLSEWLINSHKEMTDAFDALYNEYEADLKASDFVDDPYRVESFLINQTLINKFGDIFKEKFPNIDINDEITLEKMEEVHNYFATLKNQDTDDIKLTM</sequence>
<dbReference type="EMBL" id="CP143577">
    <property type="protein sequence ID" value="WVN22266.1"/>
    <property type="molecule type" value="Genomic_DNA"/>
</dbReference>
<evidence type="ECO:0000313" key="2">
    <source>
        <dbReference type="Proteomes" id="UP001432074"/>
    </source>
</evidence>
<reference evidence="1" key="1">
    <citation type="submission" date="2024-01" db="EMBL/GenBank/DDBJ databases">
        <title>Complete genome sequence of Mycoplasma arginini type strain G 230.</title>
        <authorList>
            <person name="Spergser J."/>
        </authorList>
    </citation>
    <scope>NUCLEOTIDE SEQUENCE</scope>
    <source>
        <strain evidence="1">NCTC 10129</strain>
    </source>
</reference>
<keyword evidence="2" id="KW-1185">Reference proteome</keyword>